<dbReference type="Proteomes" id="UP001381693">
    <property type="component" value="Unassembled WGS sequence"/>
</dbReference>
<reference evidence="1 2" key="1">
    <citation type="submission" date="2023-11" db="EMBL/GenBank/DDBJ databases">
        <title>Halocaridina rubra genome assembly.</title>
        <authorList>
            <person name="Smith C."/>
        </authorList>
    </citation>
    <scope>NUCLEOTIDE SEQUENCE [LARGE SCALE GENOMIC DNA]</scope>
    <source>
        <strain evidence="1">EP-1</strain>
        <tissue evidence="1">Whole</tissue>
    </source>
</reference>
<gene>
    <name evidence="1" type="ORF">SK128_007464</name>
</gene>
<dbReference type="AlphaFoldDB" id="A0AAN8XIV2"/>
<name>A0AAN8XIV2_HALRR</name>
<protein>
    <submittedName>
        <fullName evidence="1">Uncharacterized protein</fullName>
    </submittedName>
</protein>
<dbReference type="EMBL" id="JAXCGZ010001920">
    <property type="protein sequence ID" value="KAK7085036.1"/>
    <property type="molecule type" value="Genomic_DNA"/>
</dbReference>
<keyword evidence="2" id="KW-1185">Reference proteome</keyword>
<organism evidence="1 2">
    <name type="scientific">Halocaridina rubra</name>
    <name type="common">Hawaiian red shrimp</name>
    <dbReference type="NCBI Taxonomy" id="373956"/>
    <lineage>
        <taxon>Eukaryota</taxon>
        <taxon>Metazoa</taxon>
        <taxon>Ecdysozoa</taxon>
        <taxon>Arthropoda</taxon>
        <taxon>Crustacea</taxon>
        <taxon>Multicrustacea</taxon>
        <taxon>Malacostraca</taxon>
        <taxon>Eumalacostraca</taxon>
        <taxon>Eucarida</taxon>
        <taxon>Decapoda</taxon>
        <taxon>Pleocyemata</taxon>
        <taxon>Caridea</taxon>
        <taxon>Atyoidea</taxon>
        <taxon>Atyidae</taxon>
        <taxon>Halocaridina</taxon>
    </lineage>
</organism>
<accession>A0AAN8XIV2</accession>
<proteinExistence type="predicted"/>
<sequence length="90" mass="10323">MMPGDTQNRLEFIDVCGNSFEADCYFSFCLLKDIHCCVMVITSRSCESKVNMESWTVLGVIVSKFWDVHMHIYSRIWTLPIGEVATSYVS</sequence>
<evidence type="ECO:0000313" key="2">
    <source>
        <dbReference type="Proteomes" id="UP001381693"/>
    </source>
</evidence>
<comment type="caution">
    <text evidence="1">The sequence shown here is derived from an EMBL/GenBank/DDBJ whole genome shotgun (WGS) entry which is preliminary data.</text>
</comment>
<evidence type="ECO:0000313" key="1">
    <source>
        <dbReference type="EMBL" id="KAK7085036.1"/>
    </source>
</evidence>